<dbReference type="FunFam" id="2.170.130.10:FF:000008">
    <property type="entry name" value="SusC/RagA family TonB-linked outer membrane protein"/>
    <property type="match status" value="1"/>
</dbReference>
<dbReference type="Gene3D" id="2.170.130.10">
    <property type="entry name" value="TonB-dependent receptor, plug domain"/>
    <property type="match status" value="1"/>
</dbReference>
<dbReference type="InterPro" id="IPR039426">
    <property type="entry name" value="TonB-dep_rcpt-like"/>
</dbReference>
<dbReference type="Gene3D" id="2.40.170.20">
    <property type="entry name" value="TonB-dependent receptor, beta-barrel domain"/>
    <property type="match status" value="1"/>
</dbReference>
<dbReference type="Proteomes" id="UP000326903">
    <property type="component" value="Unassembled WGS sequence"/>
</dbReference>
<feature type="domain" description="TonB-dependent receptor plug" evidence="9">
    <location>
        <begin position="115"/>
        <end position="222"/>
    </location>
</feature>
<evidence type="ECO:0000313" key="10">
    <source>
        <dbReference type="EMBL" id="KAA9038044.1"/>
    </source>
</evidence>
<dbReference type="GO" id="GO:0009279">
    <property type="term" value="C:cell outer membrane"/>
    <property type="evidence" value="ECO:0007669"/>
    <property type="project" value="UniProtKB-SubCell"/>
</dbReference>
<proteinExistence type="inferred from homology"/>
<dbReference type="NCBIfam" id="TIGR04057">
    <property type="entry name" value="SusC_RagA_signa"/>
    <property type="match status" value="1"/>
</dbReference>
<reference evidence="10 11" key="1">
    <citation type="submission" date="2019-09" db="EMBL/GenBank/DDBJ databases">
        <title>Draft genome sequence of Ginsengibacter sp. BR5-29.</title>
        <authorList>
            <person name="Im W.-T."/>
        </authorList>
    </citation>
    <scope>NUCLEOTIDE SEQUENCE [LARGE SCALE GENOMIC DNA]</scope>
    <source>
        <strain evidence="10 11">BR5-29</strain>
    </source>
</reference>
<comment type="similarity">
    <text evidence="7">Belongs to the TonB-dependent receptor family.</text>
</comment>
<dbReference type="InterPro" id="IPR023997">
    <property type="entry name" value="TonB-dep_OMP_SusC/RagA_CS"/>
</dbReference>
<evidence type="ECO:0000259" key="9">
    <source>
        <dbReference type="Pfam" id="PF07715"/>
    </source>
</evidence>
<evidence type="ECO:0000256" key="3">
    <source>
        <dbReference type="ARBA" id="ARBA00022452"/>
    </source>
</evidence>
<accession>A0A5J5IGA5</accession>
<dbReference type="Gene3D" id="2.60.40.1120">
    <property type="entry name" value="Carboxypeptidase-like, regulatory domain"/>
    <property type="match status" value="1"/>
</dbReference>
<evidence type="ECO:0000256" key="1">
    <source>
        <dbReference type="ARBA" id="ARBA00004571"/>
    </source>
</evidence>
<dbReference type="InterPro" id="IPR008969">
    <property type="entry name" value="CarboxyPept-like_regulatory"/>
</dbReference>
<dbReference type="Pfam" id="PF07715">
    <property type="entry name" value="Plug"/>
    <property type="match status" value="1"/>
</dbReference>
<keyword evidence="3 7" id="KW-1134">Transmembrane beta strand</keyword>
<dbReference type="PROSITE" id="PS52016">
    <property type="entry name" value="TONB_DEPENDENT_REC_3"/>
    <property type="match status" value="1"/>
</dbReference>
<keyword evidence="4 7" id="KW-0812">Transmembrane</keyword>
<comment type="caution">
    <text evidence="10">The sequence shown here is derived from an EMBL/GenBank/DDBJ whole genome shotgun (WGS) entry which is preliminary data.</text>
</comment>
<dbReference type="NCBIfam" id="TIGR04056">
    <property type="entry name" value="OMP_RagA_SusC"/>
    <property type="match status" value="1"/>
</dbReference>
<dbReference type="Pfam" id="PF13715">
    <property type="entry name" value="CarbopepD_reg_2"/>
    <property type="match status" value="1"/>
</dbReference>
<evidence type="ECO:0000256" key="6">
    <source>
        <dbReference type="ARBA" id="ARBA00023237"/>
    </source>
</evidence>
<keyword evidence="2 7" id="KW-0813">Transport</keyword>
<gene>
    <name evidence="10" type="ORF">FW778_14870</name>
</gene>
<sequence>MKSKIYSLLLVTFFYTAAVAQNKTVTGTVMSGDGEPLSGVTVNLKGTKITTVTNASGHYSIKVPSTGKEILVFSYVGSDKKEITVSSRTAINISMVITSSKLNDVVVVGYGTVKRKDLTGSVSSISSKDLKDIPINSAEEALAGRLAGVQVTGSEGSPDAQVQIRVRGGGSITQDNSPLYVVDGIIIDNALSTLSPQDIESIDVLKDASATAIYGARGANGVVIITTKGGHRGKSTVSYNGFIGFQKIRKELAVLSPYDFVLYQYERSRGSSQNEQTFLDTYGTWNDLSLYKQAPFVDWQNQVFGRSAMQQTHNISVSGGGEKTQFNLSLTYNNNDAVMLNSDYNRKLVNFRLNHEVSDKFKVGFNVRIDNQVINGAGASNPGSSGLNFLRQAVRYIPYLSPGQTIANYDPELIDQTSGNGLYIVNPLLLINNQYKRQYQTLAGLSGYADYSLTRFLSFRTTVGFDYHDYTTNSYDDSLSSNSISNGSGMPIATVQTSNTQSFDNSNVFTFTNRHFAGDFNKNNTFDLIAGQETYEVRSKSNTLIQRYFPLGTSAEKALGNLNLASPPTGILEPAPTSNQDVQRISSFFSRLNYSYKDEFLASLSVRADGSSVFAPGRQWGYFPAGSFAWKVSNEKFMQSLEPFISNVKLRLNYGEAGNNRIQSFLFLTQFNTSQNYYGLQNQLVTVFGSAALANSLLTWESNISRNVGLDFSLFNNHVQISADYYRNKTKDLLVAVPVPTTSGYTTQIQNVGSTSNNGFELQLNSSIVEKKDFTWNASFNISFNQNKILSLGRQKSYLQSSSWAGAANPADYIVKVGSPVGSMYGLVNDGFYTVDDFNYDPNTQTYALKAGVANDISVTGLTPQPGIIKYKDLNGDSIVNYNDDATIIGNANPKFFGGLNQQFTYKNFDLSVFVNFQYGNDIYNDNKIEFGSGYTPNANLLASEKNRWRTVDANGNVVTDPKALADLNKNATLWRPITTGSAFYPQSYAVEDGSFLRLNNITLGYTLPQSLTQKIKIQRFRAYVTLNNLAVLTNYSGYDPEVNTRRSTPVTSGIDFSAYPRSSSYIFGVNATF</sequence>
<dbReference type="RefSeq" id="WP_150415604.1">
    <property type="nucleotide sequence ID" value="NZ_VYQF01000004.1"/>
</dbReference>
<keyword evidence="10" id="KW-0675">Receptor</keyword>
<keyword evidence="6 7" id="KW-0998">Cell outer membrane</keyword>
<evidence type="ECO:0000256" key="8">
    <source>
        <dbReference type="SAM" id="SignalP"/>
    </source>
</evidence>
<keyword evidence="8" id="KW-0732">Signal</keyword>
<name>A0A5J5IGA5_9BACT</name>
<dbReference type="InterPro" id="IPR012910">
    <property type="entry name" value="Plug_dom"/>
</dbReference>
<dbReference type="InterPro" id="IPR023996">
    <property type="entry name" value="TonB-dep_OMP_SusC/RagA"/>
</dbReference>
<dbReference type="InterPro" id="IPR036942">
    <property type="entry name" value="Beta-barrel_TonB_sf"/>
</dbReference>
<feature type="signal peptide" evidence="8">
    <location>
        <begin position="1"/>
        <end position="20"/>
    </location>
</feature>
<dbReference type="SUPFAM" id="SSF56935">
    <property type="entry name" value="Porins"/>
    <property type="match status" value="1"/>
</dbReference>
<organism evidence="10 11">
    <name type="scientific">Ginsengibacter hankyongi</name>
    <dbReference type="NCBI Taxonomy" id="2607284"/>
    <lineage>
        <taxon>Bacteria</taxon>
        <taxon>Pseudomonadati</taxon>
        <taxon>Bacteroidota</taxon>
        <taxon>Chitinophagia</taxon>
        <taxon>Chitinophagales</taxon>
        <taxon>Chitinophagaceae</taxon>
        <taxon>Ginsengibacter</taxon>
    </lineage>
</organism>
<protein>
    <submittedName>
        <fullName evidence="10">TonB-dependent receptor</fullName>
    </submittedName>
</protein>
<keyword evidence="5 7" id="KW-0472">Membrane</keyword>
<dbReference type="SUPFAM" id="SSF49464">
    <property type="entry name" value="Carboxypeptidase regulatory domain-like"/>
    <property type="match status" value="1"/>
</dbReference>
<keyword evidence="11" id="KW-1185">Reference proteome</keyword>
<dbReference type="InterPro" id="IPR037066">
    <property type="entry name" value="Plug_dom_sf"/>
</dbReference>
<evidence type="ECO:0000256" key="4">
    <source>
        <dbReference type="ARBA" id="ARBA00022692"/>
    </source>
</evidence>
<feature type="chain" id="PRO_5023927689" evidence="8">
    <location>
        <begin position="21"/>
        <end position="1074"/>
    </location>
</feature>
<evidence type="ECO:0000256" key="7">
    <source>
        <dbReference type="PROSITE-ProRule" id="PRU01360"/>
    </source>
</evidence>
<dbReference type="EMBL" id="VYQF01000004">
    <property type="protein sequence ID" value="KAA9038044.1"/>
    <property type="molecule type" value="Genomic_DNA"/>
</dbReference>
<evidence type="ECO:0000313" key="11">
    <source>
        <dbReference type="Proteomes" id="UP000326903"/>
    </source>
</evidence>
<dbReference type="AlphaFoldDB" id="A0A5J5IGA5"/>
<evidence type="ECO:0000256" key="5">
    <source>
        <dbReference type="ARBA" id="ARBA00023136"/>
    </source>
</evidence>
<evidence type="ECO:0000256" key="2">
    <source>
        <dbReference type="ARBA" id="ARBA00022448"/>
    </source>
</evidence>
<comment type="subcellular location">
    <subcellularLocation>
        <location evidence="1 7">Cell outer membrane</location>
        <topology evidence="1 7">Multi-pass membrane protein</topology>
    </subcellularLocation>
</comment>